<evidence type="ECO:0000313" key="7">
    <source>
        <dbReference type="EMBL" id="CAB9527065.1"/>
    </source>
</evidence>
<evidence type="ECO:0000256" key="6">
    <source>
        <dbReference type="SAM" id="Phobius"/>
    </source>
</evidence>
<gene>
    <name evidence="7" type="ORF">SEMRO_1935_G306390.1</name>
</gene>
<feature type="compositionally biased region" description="Polar residues" evidence="5">
    <location>
        <begin position="1046"/>
        <end position="1056"/>
    </location>
</feature>
<keyword evidence="2 6" id="KW-0812">Transmembrane</keyword>
<evidence type="ECO:0000256" key="5">
    <source>
        <dbReference type="SAM" id="MobiDB-lite"/>
    </source>
</evidence>
<feature type="transmembrane region" description="Helical" evidence="6">
    <location>
        <begin position="603"/>
        <end position="625"/>
    </location>
</feature>
<evidence type="ECO:0000256" key="1">
    <source>
        <dbReference type="ARBA" id="ARBA00004141"/>
    </source>
</evidence>
<comment type="caution">
    <text evidence="7">The sequence shown here is derived from an EMBL/GenBank/DDBJ whole genome shotgun (WGS) entry which is preliminary data.</text>
</comment>
<name>A0A9N8HW87_9STRA</name>
<feature type="region of interest" description="Disordered" evidence="5">
    <location>
        <begin position="889"/>
        <end position="909"/>
    </location>
</feature>
<feature type="compositionally biased region" description="Acidic residues" evidence="5">
    <location>
        <begin position="1003"/>
        <end position="1012"/>
    </location>
</feature>
<protein>
    <recommendedName>
        <fullName evidence="9">G-protein coupled receptors family 1 profile domain-containing protein</fullName>
    </recommendedName>
</protein>
<dbReference type="EMBL" id="CAICTM010001933">
    <property type="protein sequence ID" value="CAB9527065.1"/>
    <property type="molecule type" value="Genomic_DNA"/>
</dbReference>
<dbReference type="GO" id="GO:0004930">
    <property type="term" value="F:G protein-coupled receptor activity"/>
    <property type="evidence" value="ECO:0007669"/>
    <property type="project" value="TreeGrafter"/>
</dbReference>
<feature type="region of interest" description="Disordered" evidence="5">
    <location>
        <begin position="998"/>
        <end position="1030"/>
    </location>
</feature>
<feature type="transmembrane region" description="Helical" evidence="6">
    <location>
        <begin position="652"/>
        <end position="677"/>
    </location>
</feature>
<feature type="region of interest" description="Disordered" evidence="5">
    <location>
        <begin position="1045"/>
        <end position="1128"/>
    </location>
</feature>
<feature type="transmembrane region" description="Helical" evidence="6">
    <location>
        <begin position="728"/>
        <end position="754"/>
    </location>
</feature>
<proteinExistence type="predicted"/>
<dbReference type="CDD" id="cd00637">
    <property type="entry name" value="7tm_classA_rhodopsin-like"/>
    <property type="match status" value="1"/>
</dbReference>
<feature type="transmembrane region" description="Helical" evidence="6">
    <location>
        <begin position="689"/>
        <end position="713"/>
    </location>
</feature>
<evidence type="ECO:0008006" key="9">
    <source>
        <dbReference type="Google" id="ProtNLM"/>
    </source>
</evidence>
<feature type="compositionally biased region" description="Basic and acidic residues" evidence="5">
    <location>
        <begin position="1113"/>
        <end position="1128"/>
    </location>
</feature>
<feature type="transmembrane region" description="Helical" evidence="6">
    <location>
        <begin position="784"/>
        <end position="804"/>
    </location>
</feature>
<evidence type="ECO:0000256" key="3">
    <source>
        <dbReference type="ARBA" id="ARBA00022989"/>
    </source>
</evidence>
<feature type="region of interest" description="Disordered" evidence="5">
    <location>
        <begin position="843"/>
        <end position="864"/>
    </location>
</feature>
<accession>A0A9N8HW87</accession>
<feature type="transmembrane region" description="Helical" evidence="6">
    <location>
        <begin position="570"/>
        <end position="591"/>
    </location>
</feature>
<feature type="region of interest" description="Disordered" evidence="5">
    <location>
        <begin position="923"/>
        <end position="943"/>
    </location>
</feature>
<keyword evidence="3 6" id="KW-1133">Transmembrane helix</keyword>
<keyword evidence="4 6" id="KW-0472">Membrane</keyword>
<dbReference type="OrthoDB" id="44002at2759"/>
<evidence type="ECO:0000256" key="2">
    <source>
        <dbReference type="ARBA" id="ARBA00022692"/>
    </source>
</evidence>
<dbReference type="Proteomes" id="UP001153069">
    <property type="component" value="Unassembled WGS sequence"/>
</dbReference>
<dbReference type="GO" id="GO:0005886">
    <property type="term" value="C:plasma membrane"/>
    <property type="evidence" value="ECO:0007669"/>
    <property type="project" value="TreeGrafter"/>
</dbReference>
<dbReference type="PANTHER" id="PTHR23112:SF0">
    <property type="entry name" value="TRANSMEMBRANE PROTEIN 116"/>
    <property type="match status" value="1"/>
</dbReference>
<dbReference type="SUPFAM" id="SSF81321">
    <property type="entry name" value="Family A G protein-coupled receptor-like"/>
    <property type="match status" value="1"/>
</dbReference>
<dbReference type="PANTHER" id="PTHR23112">
    <property type="entry name" value="G PROTEIN-COUPLED RECEPTOR 157-RELATED"/>
    <property type="match status" value="1"/>
</dbReference>
<evidence type="ECO:0000313" key="8">
    <source>
        <dbReference type="Proteomes" id="UP001153069"/>
    </source>
</evidence>
<dbReference type="Gene3D" id="1.20.1070.10">
    <property type="entry name" value="Rhodopsin 7-helix transmembrane proteins"/>
    <property type="match status" value="1"/>
</dbReference>
<evidence type="ECO:0000256" key="4">
    <source>
        <dbReference type="ARBA" id="ARBA00023136"/>
    </source>
</evidence>
<comment type="subcellular location">
    <subcellularLocation>
        <location evidence="1">Membrane</location>
        <topology evidence="1">Multi-pass membrane protein</topology>
    </subcellularLocation>
</comment>
<sequence length="1128" mass="126151">MSTSISDSGSDSLLVMLVAALSAWISLSRGVMGVSSGVSKGSTGSIPTTRSIQIPLHLLIFLWLSILVGVSEGQRLKQGCVESGGPIRCDYENFQVSSIANLADMQAAEQVCSFLVQEVFPREDEKVIWDVSLHSPYLDSIKQDDPWCPKIRQYYQHCLFCVPDWTQRWQCQDQAKVHICGGKPNKLQILNLSTAEAEIDPNLEMYLQYQTPQDIDMACTALDQASQLQWVKDVPNPVPTTQDFCQQQTLIKHLCPGYCEGTCFDPILHPPTCNGNSSHFNATTTSNHSSASNIIATTTNSIEICKQLSYQAFYTVDIGMVLDVDSHADFLRSIPDDTDQPDSFCRQARDAYADCFWCAEHRCFGDHWPTSCDDNYHHHDDDTVVNDDEAQEQYVCKQLLYAFDNVSFADEMNIDAHKFLIPDHNQFCDQARQYYNKCFWCAPHLNDEWETYNETIQFEFCLPNTACGSPVVLPRDFESITLARMGMRLIDPYLRLPSEQDGDSDSYNEIPCDEIYQHHLENWDDPFSLNRCYDEIFLGRLCPEQFCESQEAEVIDKNYLGATTTIQKRAIIWLSRVSAMLSFGGATYIIVDVLKDPAKRGLVYHQLLVSMALFDIVTAFAWVFATLPIDEEEAGHVEGASGNPATCKAQAFFVQLGFTSVFMNVSLSIYYLLVIVFDWREFQLQKVRIYMHAIPILVGLGLALGGIPIYSWFEYACHLLPPPDGELWVSLVFVVLPLGISIIAITLNMLFVYVKVRQQSASSRKWSLGIGQAGRIERAVFWQCLFYMLAFYVTWPILFSVYLASVDVHGPLRLTLTVAFVAPLQGFNNWLVYIRPKLLKDRHKKRKSQSSPHGSASMRPSIEPSGRTYSSLRNMLKFLPQSVSTRFTTTSSTQFSTPPPATAPVDDLSDLNPSLALAKCGGDRLEPSVEQQPVPPSHHHRRSMTTAAAPLTCELETLPETKRVSVFKSSNTSSNDARSSLRASILNFTGLDAEMLDMSSSSEEADDEEEEKDGALGTRTEMNGGSGSLRDSILNLTRLDAEMLDMSSSSSEVNDVNQEEEKKMDLDSICSSDLESNSGGNELCDKGSGEQANNSIAEGSAEGEPYTVPTGQDRPKPELLAHEHRCTY</sequence>
<reference evidence="7" key="1">
    <citation type="submission" date="2020-06" db="EMBL/GenBank/DDBJ databases">
        <authorList>
            <consortium name="Plant Systems Biology data submission"/>
        </authorList>
    </citation>
    <scope>NUCLEOTIDE SEQUENCE</scope>
    <source>
        <strain evidence="7">D6</strain>
    </source>
</reference>
<organism evidence="7 8">
    <name type="scientific">Seminavis robusta</name>
    <dbReference type="NCBI Taxonomy" id="568900"/>
    <lineage>
        <taxon>Eukaryota</taxon>
        <taxon>Sar</taxon>
        <taxon>Stramenopiles</taxon>
        <taxon>Ochrophyta</taxon>
        <taxon>Bacillariophyta</taxon>
        <taxon>Bacillariophyceae</taxon>
        <taxon>Bacillariophycidae</taxon>
        <taxon>Naviculales</taxon>
        <taxon>Naviculaceae</taxon>
        <taxon>Seminavis</taxon>
    </lineage>
</organism>
<dbReference type="AlphaFoldDB" id="A0A9N8HW87"/>
<feature type="transmembrane region" description="Helical" evidence="6">
    <location>
        <begin position="816"/>
        <end position="834"/>
    </location>
</feature>
<dbReference type="GO" id="GO:0007189">
    <property type="term" value="P:adenylate cyclase-activating G protein-coupled receptor signaling pathway"/>
    <property type="evidence" value="ECO:0007669"/>
    <property type="project" value="TreeGrafter"/>
</dbReference>
<feature type="compositionally biased region" description="Polar residues" evidence="5">
    <location>
        <begin position="1069"/>
        <end position="1080"/>
    </location>
</feature>
<keyword evidence="8" id="KW-1185">Reference proteome</keyword>